<dbReference type="InterPro" id="IPR011006">
    <property type="entry name" value="CheY-like_superfamily"/>
</dbReference>
<dbReference type="CDD" id="cd06170">
    <property type="entry name" value="LuxR_C_like"/>
    <property type="match status" value="1"/>
</dbReference>
<dbReference type="InterPro" id="IPR016032">
    <property type="entry name" value="Sig_transdc_resp-reg_C-effctor"/>
</dbReference>
<feature type="domain" description="Response regulatory" evidence="7">
    <location>
        <begin position="10"/>
        <end position="126"/>
    </location>
</feature>
<accession>A0ABQ4QZ94</accession>
<dbReference type="PROSITE" id="PS50110">
    <property type="entry name" value="RESPONSE_REGULATORY"/>
    <property type="match status" value="1"/>
</dbReference>
<dbReference type="InterPro" id="IPR000792">
    <property type="entry name" value="Tscrpt_reg_LuxR_C"/>
</dbReference>
<evidence type="ECO:0000256" key="2">
    <source>
        <dbReference type="ARBA" id="ARBA00023015"/>
    </source>
</evidence>
<feature type="modified residue" description="4-aspartylphosphate" evidence="5">
    <location>
        <position position="61"/>
    </location>
</feature>
<dbReference type="SMART" id="SM00448">
    <property type="entry name" value="REC"/>
    <property type="match status" value="1"/>
</dbReference>
<dbReference type="Pfam" id="PF00196">
    <property type="entry name" value="GerE"/>
    <property type="match status" value="1"/>
</dbReference>
<dbReference type="PANTHER" id="PTHR43214:SF41">
    <property type="entry name" value="NITRATE_NITRITE RESPONSE REGULATOR PROTEIN NARP"/>
    <property type="match status" value="1"/>
</dbReference>
<dbReference type="PRINTS" id="PR00038">
    <property type="entry name" value="HTHLUXR"/>
</dbReference>
<dbReference type="InterPro" id="IPR058245">
    <property type="entry name" value="NreC/VraR/RcsB-like_REC"/>
</dbReference>
<comment type="caution">
    <text evidence="8">The sequence shown here is derived from an EMBL/GenBank/DDBJ whole genome shotgun (WGS) entry which is preliminary data.</text>
</comment>
<reference evidence="8" key="2">
    <citation type="submission" date="2021-08" db="EMBL/GenBank/DDBJ databases">
        <authorList>
            <person name="Tani A."/>
            <person name="Ola A."/>
            <person name="Ogura Y."/>
            <person name="Katsura K."/>
            <person name="Hayashi T."/>
        </authorList>
    </citation>
    <scope>NUCLEOTIDE SEQUENCE</scope>
    <source>
        <strain evidence="8">KCTC 52305</strain>
    </source>
</reference>
<dbReference type="PROSITE" id="PS50043">
    <property type="entry name" value="HTH_LUXR_2"/>
    <property type="match status" value="1"/>
</dbReference>
<keyword evidence="9" id="KW-1185">Reference proteome</keyword>
<dbReference type="RefSeq" id="WP_128562211.1">
    <property type="nucleotide sequence ID" value="NZ_BPQH01000008.1"/>
</dbReference>
<evidence type="ECO:0000256" key="5">
    <source>
        <dbReference type="PROSITE-ProRule" id="PRU00169"/>
    </source>
</evidence>
<dbReference type="SUPFAM" id="SSF46894">
    <property type="entry name" value="C-terminal effector domain of the bipartite response regulators"/>
    <property type="match status" value="1"/>
</dbReference>
<evidence type="ECO:0000256" key="1">
    <source>
        <dbReference type="ARBA" id="ARBA00022553"/>
    </source>
</evidence>
<keyword evidence="1 5" id="KW-0597">Phosphoprotein</keyword>
<dbReference type="Proteomes" id="UP001055167">
    <property type="component" value="Unassembled WGS sequence"/>
</dbReference>
<dbReference type="PROSITE" id="PS00622">
    <property type="entry name" value="HTH_LUXR_1"/>
    <property type="match status" value="1"/>
</dbReference>
<evidence type="ECO:0000259" key="7">
    <source>
        <dbReference type="PROSITE" id="PS50110"/>
    </source>
</evidence>
<dbReference type="SUPFAM" id="SSF52172">
    <property type="entry name" value="CheY-like"/>
    <property type="match status" value="1"/>
</dbReference>
<dbReference type="Pfam" id="PF00072">
    <property type="entry name" value="Response_reg"/>
    <property type="match status" value="1"/>
</dbReference>
<name>A0ABQ4QZ94_9HYPH</name>
<reference evidence="8" key="1">
    <citation type="journal article" date="2021" name="Front. Microbiol.">
        <title>Comprehensive Comparative Genomics and Phenotyping of Methylobacterium Species.</title>
        <authorList>
            <person name="Alessa O."/>
            <person name="Ogura Y."/>
            <person name="Fujitani Y."/>
            <person name="Takami H."/>
            <person name="Hayashi T."/>
            <person name="Sahin N."/>
            <person name="Tani A."/>
        </authorList>
    </citation>
    <scope>NUCLEOTIDE SEQUENCE</scope>
    <source>
        <strain evidence="8">KCTC 52305</strain>
    </source>
</reference>
<keyword evidence="2" id="KW-0805">Transcription regulation</keyword>
<gene>
    <name evidence="8" type="primary">degU_3</name>
    <name evidence="8" type="ORF">OPKNFCMD_2786</name>
</gene>
<evidence type="ECO:0000256" key="4">
    <source>
        <dbReference type="ARBA" id="ARBA00023163"/>
    </source>
</evidence>
<dbReference type="Gene3D" id="3.40.50.2300">
    <property type="match status" value="1"/>
</dbReference>
<dbReference type="InterPro" id="IPR039420">
    <property type="entry name" value="WalR-like"/>
</dbReference>
<keyword evidence="3" id="KW-0238">DNA-binding</keyword>
<keyword evidence="4" id="KW-0804">Transcription</keyword>
<evidence type="ECO:0000313" key="9">
    <source>
        <dbReference type="Proteomes" id="UP001055167"/>
    </source>
</evidence>
<evidence type="ECO:0000256" key="3">
    <source>
        <dbReference type="ARBA" id="ARBA00023125"/>
    </source>
</evidence>
<dbReference type="EMBL" id="BPQH01000008">
    <property type="protein sequence ID" value="GJD50050.1"/>
    <property type="molecule type" value="Genomic_DNA"/>
</dbReference>
<dbReference type="PANTHER" id="PTHR43214">
    <property type="entry name" value="TWO-COMPONENT RESPONSE REGULATOR"/>
    <property type="match status" value="1"/>
</dbReference>
<evidence type="ECO:0000259" key="6">
    <source>
        <dbReference type="PROSITE" id="PS50043"/>
    </source>
</evidence>
<evidence type="ECO:0000313" key="8">
    <source>
        <dbReference type="EMBL" id="GJD50050.1"/>
    </source>
</evidence>
<dbReference type="CDD" id="cd17535">
    <property type="entry name" value="REC_NarL-like"/>
    <property type="match status" value="1"/>
</dbReference>
<dbReference type="SMART" id="SM00421">
    <property type="entry name" value="HTH_LUXR"/>
    <property type="match status" value="1"/>
</dbReference>
<sequence length="227" mass="24481">MKVSHSRPTKIVLADDHPIFLAGMRGLLEGVPDLAVVGEAATGGRALRLIAETQPDVAVLDVSMPEMHGIAVAKQLAAEASPVRVLMLSAHDDRTYVRQALGAGARGYILKRSAGACLLQAIRAVSGRGLYLDPAIAERFVVTGDHGASRARGRDDDTPPPLTEREREVIRLVAFGFTNKEVAGKLGITDKSVETYKSRASEKLDIGTRSKIVQYAILQGWMQNLHH</sequence>
<proteinExistence type="predicted"/>
<organism evidence="8 9">
    <name type="scientific">Methylobacterium crusticola</name>
    <dbReference type="NCBI Taxonomy" id="1697972"/>
    <lineage>
        <taxon>Bacteria</taxon>
        <taxon>Pseudomonadati</taxon>
        <taxon>Pseudomonadota</taxon>
        <taxon>Alphaproteobacteria</taxon>
        <taxon>Hyphomicrobiales</taxon>
        <taxon>Methylobacteriaceae</taxon>
        <taxon>Methylobacterium</taxon>
    </lineage>
</organism>
<protein>
    <submittedName>
        <fullName evidence="8">Transcriptional regulatory protein DegU</fullName>
    </submittedName>
</protein>
<feature type="domain" description="HTH luxR-type" evidence="6">
    <location>
        <begin position="155"/>
        <end position="220"/>
    </location>
</feature>
<dbReference type="InterPro" id="IPR001789">
    <property type="entry name" value="Sig_transdc_resp-reg_receiver"/>
</dbReference>